<dbReference type="InterPro" id="IPR027408">
    <property type="entry name" value="PNPase/RNase_PH_dom_sf"/>
</dbReference>
<accession>A0A2M7W343</accession>
<dbReference type="PANTHER" id="PTHR11252:SF0">
    <property type="entry name" value="POLYRIBONUCLEOTIDE NUCLEOTIDYLTRANSFERASE 1, MITOCHONDRIAL"/>
    <property type="match status" value="1"/>
</dbReference>
<sequence>MNEFSFDFAGSKMTWQYKKFAHLCDCSIFATWGNTAVNVAVLRGPAKEDSDFFPLQVEYLEKYYASGKIMSSPYNKREGFPTEEAVLKGRLIDRAIRPRFPKGLLDTVQLYVTVLSYDPQNDPLVLAFNATVAAFMASDIPFEGELSGLRISMSPEGKPYANPVDVTALSLKANETEMPMNMFVGLDKNGVTMFDADMSEVPEAMVKESLQFAKEQSEVLWKAQSEFAKQVGIAKKEGVMMEIPAVVIEKLESTYMNELLAAVSDPSKFSRKEKLMALTNKLAADFKETPEVKWYHIAGAMDKEQKKLVRAAVLEKGHRIDGRKFDEIRELSAEVSVLKRAHGSAIFKRGDTHLLSVATLASPAKSQSVEDPSGEGINHFIHEYSGMPYAYGEPGRMAYKPGRRDIGHGALGEKALERLIPSQTEFPYMIRVVSEIMTEAGSTSMGSISGASMALMDAGVPIKRPAAGISVGVIADDTFGQYHLLTDIAETEDFFGEMDFKVGGTEVGITAIQMDTKRLSIPYAVINEAIDAAKIGRTVVLDLMKKTIPEIRKTLSEFAPQIETITIDPEKIGKLIGPGGKMIKEITRMSGMDLNIHDDGTVDIFGAPAEARAHAKELIEAIFEEFKVGETYDGMILENRPFGSICKINRGDLEGKGLIHVSELADGFVKNPDDVVKPGQRVRVKVVGVDDMGRLQLSLKQVK</sequence>
<dbReference type="Gene3D" id="3.30.1370.10">
    <property type="entry name" value="K Homology domain, type 1"/>
    <property type="match status" value="1"/>
</dbReference>
<dbReference type="SMART" id="SM00322">
    <property type="entry name" value="KH"/>
    <property type="match status" value="1"/>
</dbReference>
<name>A0A2M7W343_9BACT</name>
<organism evidence="10 11">
    <name type="scientific">Candidatus Dojkabacteria bacterium CG_4_10_14_0_2_um_filter_Dojkabacteria_WS6_41_15</name>
    <dbReference type="NCBI Taxonomy" id="2014249"/>
    <lineage>
        <taxon>Bacteria</taxon>
        <taxon>Candidatus Dojkabacteria</taxon>
    </lineage>
</organism>
<evidence type="ECO:0000256" key="6">
    <source>
        <dbReference type="ARBA" id="ARBA00022884"/>
    </source>
</evidence>
<dbReference type="InterPro" id="IPR036345">
    <property type="entry name" value="ExoRNase_PH_dom2_sf"/>
</dbReference>
<dbReference type="InterPro" id="IPR020568">
    <property type="entry name" value="Ribosomal_Su5_D2-typ_SF"/>
</dbReference>
<dbReference type="EC" id="2.7.7.8" evidence="2 7"/>
<dbReference type="GO" id="GO:0003723">
    <property type="term" value="F:RNA binding"/>
    <property type="evidence" value="ECO:0007669"/>
    <property type="project" value="UniProtKB-UniRule"/>
</dbReference>
<dbReference type="SUPFAM" id="SSF46915">
    <property type="entry name" value="Polynucleotide phosphorylase/guanosine pentaphosphate synthase (PNPase/GPSI), domain 3"/>
    <property type="match status" value="1"/>
</dbReference>
<dbReference type="PROSITE" id="PS50126">
    <property type="entry name" value="S1"/>
    <property type="match status" value="1"/>
</dbReference>
<dbReference type="Proteomes" id="UP000228952">
    <property type="component" value="Unassembled WGS sequence"/>
</dbReference>
<dbReference type="NCBIfam" id="NF008805">
    <property type="entry name" value="PRK11824.1"/>
    <property type="match status" value="1"/>
</dbReference>
<dbReference type="FunFam" id="3.30.1370.10:FF:000001">
    <property type="entry name" value="Polyribonucleotide nucleotidyltransferase"/>
    <property type="match status" value="1"/>
</dbReference>
<dbReference type="SUPFAM" id="SSF54211">
    <property type="entry name" value="Ribosomal protein S5 domain 2-like"/>
    <property type="match status" value="2"/>
</dbReference>
<dbReference type="NCBIfam" id="TIGR03591">
    <property type="entry name" value="polynuc_phos"/>
    <property type="match status" value="1"/>
</dbReference>
<dbReference type="EMBL" id="PFQB01000009">
    <property type="protein sequence ID" value="PJA15735.1"/>
    <property type="molecule type" value="Genomic_DNA"/>
</dbReference>
<gene>
    <name evidence="10" type="ORF">COX64_00265</name>
</gene>
<evidence type="ECO:0000256" key="3">
    <source>
        <dbReference type="ARBA" id="ARBA00022490"/>
    </source>
</evidence>
<evidence type="ECO:0000313" key="10">
    <source>
        <dbReference type="EMBL" id="PJA15735.1"/>
    </source>
</evidence>
<feature type="domain" description="S1 motif" evidence="9">
    <location>
        <begin position="629"/>
        <end position="700"/>
    </location>
</feature>
<dbReference type="InterPro" id="IPR004087">
    <property type="entry name" value="KH_dom"/>
</dbReference>
<reference evidence="11" key="1">
    <citation type="submission" date="2017-09" db="EMBL/GenBank/DDBJ databases">
        <title>Depth-based differentiation of microbial function through sediment-hosted aquifers and enrichment of novel symbionts in the deep terrestrial subsurface.</title>
        <authorList>
            <person name="Probst A.J."/>
            <person name="Ladd B."/>
            <person name="Jarett J.K."/>
            <person name="Geller-Mcgrath D.E."/>
            <person name="Sieber C.M.K."/>
            <person name="Emerson J.B."/>
            <person name="Anantharaman K."/>
            <person name="Thomas B.C."/>
            <person name="Malmstrom R."/>
            <person name="Stieglmeier M."/>
            <person name="Klingl A."/>
            <person name="Woyke T."/>
            <person name="Ryan C.M."/>
            <person name="Banfield J.F."/>
        </authorList>
    </citation>
    <scope>NUCLEOTIDE SEQUENCE [LARGE SCALE GENOMIC DNA]</scope>
</reference>
<dbReference type="SUPFAM" id="SSF55666">
    <property type="entry name" value="Ribonuclease PH domain 2-like"/>
    <property type="match status" value="2"/>
</dbReference>
<comment type="caution">
    <text evidence="10">The sequence shown here is derived from an EMBL/GenBank/DDBJ whole genome shotgun (WGS) entry which is preliminary data.</text>
</comment>
<dbReference type="AlphaFoldDB" id="A0A2M7W343"/>
<dbReference type="InterPro" id="IPR001247">
    <property type="entry name" value="ExoRNase_PH_dom1"/>
</dbReference>
<proteinExistence type="inferred from homology"/>
<dbReference type="Pfam" id="PF00013">
    <property type="entry name" value="KH_1"/>
    <property type="match status" value="1"/>
</dbReference>
<evidence type="ECO:0000256" key="5">
    <source>
        <dbReference type="ARBA" id="ARBA00022695"/>
    </source>
</evidence>
<dbReference type="SUPFAM" id="SSF54791">
    <property type="entry name" value="Eukaryotic type KH-domain (KH-domain type I)"/>
    <property type="match status" value="1"/>
</dbReference>
<dbReference type="GO" id="GO:0005829">
    <property type="term" value="C:cytosol"/>
    <property type="evidence" value="ECO:0007669"/>
    <property type="project" value="TreeGrafter"/>
</dbReference>
<dbReference type="SUPFAM" id="SSF50249">
    <property type="entry name" value="Nucleic acid-binding proteins"/>
    <property type="match status" value="1"/>
</dbReference>
<dbReference type="InterPro" id="IPR012162">
    <property type="entry name" value="PNPase"/>
</dbReference>
<evidence type="ECO:0000256" key="4">
    <source>
        <dbReference type="ARBA" id="ARBA00022679"/>
    </source>
</evidence>
<evidence type="ECO:0000259" key="9">
    <source>
        <dbReference type="PROSITE" id="PS50126"/>
    </source>
</evidence>
<dbReference type="InterPro" id="IPR036612">
    <property type="entry name" value="KH_dom_type_1_sf"/>
</dbReference>
<dbReference type="Gene3D" id="3.30.230.70">
    <property type="entry name" value="GHMP Kinase, N-terminal domain"/>
    <property type="match status" value="2"/>
</dbReference>
<evidence type="ECO:0000256" key="8">
    <source>
        <dbReference type="PROSITE-ProRule" id="PRU00117"/>
    </source>
</evidence>
<dbReference type="Gene3D" id="2.40.50.140">
    <property type="entry name" value="Nucleic acid-binding proteins"/>
    <property type="match status" value="1"/>
</dbReference>
<dbReference type="InterPro" id="IPR015848">
    <property type="entry name" value="PNPase_PH_RNA-bd_bac/org-type"/>
</dbReference>
<dbReference type="GO" id="GO:0006402">
    <property type="term" value="P:mRNA catabolic process"/>
    <property type="evidence" value="ECO:0007669"/>
    <property type="project" value="UniProtKB-UniRule"/>
</dbReference>
<dbReference type="Pfam" id="PF01138">
    <property type="entry name" value="RNase_PH"/>
    <property type="match status" value="2"/>
</dbReference>
<evidence type="ECO:0000256" key="1">
    <source>
        <dbReference type="ARBA" id="ARBA00007404"/>
    </source>
</evidence>
<dbReference type="Pfam" id="PF00575">
    <property type="entry name" value="S1"/>
    <property type="match status" value="1"/>
</dbReference>
<evidence type="ECO:0000313" key="11">
    <source>
        <dbReference type="Proteomes" id="UP000228952"/>
    </source>
</evidence>
<keyword evidence="6 8" id="KW-0694">RNA-binding</keyword>
<dbReference type="PROSITE" id="PS50084">
    <property type="entry name" value="KH_TYPE_1"/>
    <property type="match status" value="1"/>
</dbReference>
<dbReference type="InterPro" id="IPR003029">
    <property type="entry name" value="S1_domain"/>
</dbReference>
<dbReference type="InterPro" id="IPR036456">
    <property type="entry name" value="PNPase_PH_RNA-bd_sf"/>
</dbReference>
<dbReference type="GO" id="GO:0004654">
    <property type="term" value="F:polyribonucleotide nucleotidyltransferase activity"/>
    <property type="evidence" value="ECO:0007669"/>
    <property type="project" value="UniProtKB-UniRule"/>
</dbReference>
<dbReference type="GO" id="GO:0000175">
    <property type="term" value="F:3'-5'-RNA exonuclease activity"/>
    <property type="evidence" value="ECO:0007669"/>
    <property type="project" value="TreeGrafter"/>
</dbReference>
<dbReference type="Pfam" id="PF03726">
    <property type="entry name" value="PNPase"/>
    <property type="match status" value="1"/>
</dbReference>
<evidence type="ECO:0000256" key="7">
    <source>
        <dbReference type="NCBIfam" id="TIGR03591"/>
    </source>
</evidence>
<dbReference type="CDD" id="cd02393">
    <property type="entry name" value="KH-I_PNPase"/>
    <property type="match status" value="1"/>
</dbReference>
<dbReference type="InterPro" id="IPR004088">
    <property type="entry name" value="KH_dom_type_1"/>
</dbReference>
<protein>
    <recommendedName>
        <fullName evidence="2 7">Polyribonucleotide nucleotidyltransferase</fullName>
        <ecNumber evidence="2 7">2.7.7.8</ecNumber>
    </recommendedName>
</protein>
<comment type="similarity">
    <text evidence="1">Belongs to the polyribonucleotide nucleotidyltransferase family.</text>
</comment>
<evidence type="ECO:0000256" key="2">
    <source>
        <dbReference type="ARBA" id="ARBA00012416"/>
    </source>
</evidence>
<keyword evidence="4 10" id="KW-0808">Transferase</keyword>
<dbReference type="SMART" id="SM00316">
    <property type="entry name" value="S1"/>
    <property type="match status" value="1"/>
</dbReference>
<dbReference type="InterPro" id="IPR012340">
    <property type="entry name" value="NA-bd_OB-fold"/>
</dbReference>
<dbReference type="PANTHER" id="PTHR11252">
    <property type="entry name" value="POLYRIBONUCLEOTIDE NUCLEOTIDYLTRANSFERASE"/>
    <property type="match status" value="1"/>
</dbReference>
<keyword evidence="5" id="KW-0548">Nucleotidyltransferase</keyword>
<keyword evidence="3" id="KW-0963">Cytoplasm</keyword>
<dbReference type="GO" id="GO:0006396">
    <property type="term" value="P:RNA processing"/>
    <property type="evidence" value="ECO:0007669"/>
    <property type="project" value="InterPro"/>
</dbReference>